<evidence type="ECO:0000256" key="8">
    <source>
        <dbReference type="RuleBase" id="RU363032"/>
    </source>
</evidence>
<feature type="transmembrane region" description="Helical" evidence="8">
    <location>
        <begin position="180"/>
        <end position="209"/>
    </location>
</feature>
<dbReference type="Proteomes" id="UP001501414">
    <property type="component" value="Unassembled WGS sequence"/>
</dbReference>
<evidence type="ECO:0000256" key="5">
    <source>
        <dbReference type="ARBA" id="ARBA00022692"/>
    </source>
</evidence>
<evidence type="ECO:0000313" key="10">
    <source>
        <dbReference type="EMBL" id="GAA1380631.1"/>
    </source>
</evidence>
<gene>
    <name evidence="10" type="ORF">GCM10009613_05290</name>
</gene>
<evidence type="ECO:0000313" key="11">
    <source>
        <dbReference type="Proteomes" id="UP001501414"/>
    </source>
</evidence>
<feature type="transmembrane region" description="Helical" evidence="8">
    <location>
        <begin position="6"/>
        <end position="29"/>
    </location>
</feature>
<dbReference type="PANTHER" id="PTHR42929:SF5">
    <property type="entry name" value="ABC TRANSPORTER PERMEASE PROTEIN"/>
    <property type="match status" value="1"/>
</dbReference>
<accession>A0ABN1XJQ9</accession>
<evidence type="ECO:0000256" key="7">
    <source>
        <dbReference type="ARBA" id="ARBA00023136"/>
    </source>
</evidence>
<feature type="transmembrane region" description="Helical" evidence="8">
    <location>
        <begin position="137"/>
        <end position="159"/>
    </location>
</feature>
<reference evidence="10 11" key="1">
    <citation type="journal article" date="2019" name="Int. J. Syst. Evol. Microbiol.">
        <title>The Global Catalogue of Microorganisms (GCM) 10K type strain sequencing project: providing services to taxonomists for standard genome sequencing and annotation.</title>
        <authorList>
            <consortium name="The Broad Institute Genomics Platform"/>
            <consortium name="The Broad Institute Genome Sequencing Center for Infectious Disease"/>
            <person name="Wu L."/>
            <person name="Ma J."/>
        </authorList>
    </citation>
    <scope>NUCLEOTIDE SEQUENCE [LARGE SCALE GENOMIC DNA]</scope>
    <source>
        <strain evidence="10 11">JCM 11896</strain>
    </source>
</reference>
<organism evidence="10 11">
    <name type="scientific">Pseudonocardia kongjuensis</name>
    <dbReference type="NCBI Taxonomy" id="102227"/>
    <lineage>
        <taxon>Bacteria</taxon>
        <taxon>Bacillati</taxon>
        <taxon>Actinomycetota</taxon>
        <taxon>Actinomycetes</taxon>
        <taxon>Pseudonocardiales</taxon>
        <taxon>Pseudonocardiaceae</taxon>
        <taxon>Pseudonocardia</taxon>
    </lineage>
</organism>
<dbReference type="SUPFAM" id="SSF161098">
    <property type="entry name" value="MetI-like"/>
    <property type="match status" value="1"/>
</dbReference>
<evidence type="ECO:0000256" key="1">
    <source>
        <dbReference type="ARBA" id="ARBA00004651"/>
    </source>
</evidence>
<comment type="caution">
    <text evidence="10">The sequence shown here is derived from an EMBL/GenBank/DDBJ whole genome shotgun (WGS) entry which is preliminary data.</text>
</comment>
<feature type="transmembrane region" description="Helical" evidence="8">
    <location>
        <begin position="82"/>
        <end position="101"/>
    </location>
</feature>
<keyword evidence="6 8" id="KW-1133">Transmembrane helix</keyword>
<dbReference type="CDD" id="cd06261">
    <property type="entry name" value="TM_PBP2"/>
    <property type="match status" value="1"/>
</dbReference>
<keyword evidence="3 8" id="KW-0813">Transport</keyword>
<evidence type="ECO:0000259" key="9">
    <source>
        <dbReference type="PROSITE" id="PS50928"/>
    </source>
</evidence>
<evidence type="ECO:0000256" key="3">
    <source>
        <dbReference type="ARBA" id="ARBA00022448"/>
    </source>
</evidence>
<dbReference type="InterPro" id="IPR035906">
    <property type="entry name" value="MetI-like_sf"/>
</dbReference>
<sequence length="276" mass="29274">MDFAAAVGLVGMAFLLLAFGSAIVAIVVFSAEDGFAGYLTAIESPLFRRAVRNTVEMAVVVTVACLVVSYPYAYCMVYSSRAVRIALIAALLISFWTSLLVRTYSWQIILNDTGLLNQLLLSLGVVDEPLRLARTKFAVYVGMVHILAPLSTLALYANIRSLGPGLLLAARGMGASPARAFLHVTLPLTAPGAFAGATLVLILALGFYITPQILGGTGDLYVGNAIVIQLEELYRPEVASAMSVLLLVSVLVVLLAAGRFVGVGRILGIDRARERG</sequence>
<feature type="domain" description="ABC transmembrane type-1" evidence="9">
    <location>
        <begin position="51"/>
        <end position="257"/>
    </location>
</feature>
<dbReference type="InterPro" id="IPR000515">
    <property type="entry name" value="MetI-like"/>
</dbReference>
<evidence type="ECO:0000256" key="4">
    <source>
        <dbReference type="ARBA" id="ARBA00022475"/>
    </source>
</evidence>
<keyword evidence="11" id="KW-1185">Reference proteome</keyword>
<name>A0ABN1XJQ9_9PSEU</name>
<protein>
    <recommendedName>
        <fullName evidence="9">ABC transmembrane type-1 domain-containing protein</fullName>
    </recommendedName>
</protein>
<feature type="transmembrane region" description="Helical" evidence="8">
    <location>
        <begin position="238"/>
        <end position="261"/>
    </location>
</feature>
<evidence type="ECO:0000256" key="6">
    <source>
        <dbReference type="ARBA" id="ARBA00022989"/>
    </source>
</evidence>
<keyword evidence="4" id="KW-1003">Cell membrane</keyword>
<comment type="similarity">
    <text evidence="2">Belongs to the binding-protein-dependent transport system permease family. CysTW subfamily.</text>
</comment>
<dbReference type="EMBL" id="BAAAJK010000001">
    <property type="protein sequence ID" value="GAA1380631.1"/>
    <property type="molecule type" value="Genomic_DNA"/>
</dbReference>
<dbReference type="PANTHER" id="PTHR42929">
    <property type="entry name" value="INNER MEMBRANE ABC TRANSPORTER PERMEASE PROTEIN YDCU-RELATED-RELATED"/>
    <property type="match status" value="1"/>
</dbReference>
<keyword evidence="5 8" id="KW-0812">Transmembrane</keyword>
<keyword evidence="7 8" id="KW-0472">Membrane</keyword>
<proteinExistence type="inferred from homology"/>
<feature type="transmembrane region" description="Helical" evidence="8">
    <location>
        <begin position="50"/>
        <end position="70"/>
    </location>
</feature>
<comment type="subcellular location">
    <subcellularLocation>
        <location evidence="1 8">Cell membrane</location>
        <topology evidence="1 8">Multi-pass membrane protein</topology>
    </subcellularLocation>
</comment>
<dbReference type="PROSITE" id="PS50928">
    <property type="entry name" value="ABC_TM1"/>
    <property type="match status" value="1"/>
</dbReference>
<dbReference type="Pfam" id="PF00528">
    <property type="entry name" value="BPD_transp_1"/>
    <property type="match status" value="1"/>
</dbReference>
<dbReference type="Gene3D" id="1.10.3720.10">
    <property type="entry name" value="MetI-like"/>
    <property type="match status" value="1"/>
</dbReference>
<evidence type="ECO:0000256" key="2">
    <source>
        <dbReference type="ARBA" id="ARBA00007069"/>
    </source>
</evidence>